<evidence type="ECO:0000256" key="5">
    <source>
        <dbReference type="ARBA" id="ARBA00022741"/>
    </source>
</evidence>
<keyword evidence="8 11" id="KW-1133">Transmembrane helix</keyword>
<keyword evidence="4 11" id="KW-0812">Transmembrane</keyword>
<evidence type="ECO:0000313" key="15">
    <source>
        <dbReference type="Proteomes" id="UP001549110"/>
    </source>
</evidence>
<keyword evidence="3" id="KW-0808">Transferase</keyword>
<dbReference type="Proteomes" id="UP001549110">
    <property type="component" value="Unassembled WGS sequence"/>
</dbReference>
<keyword evidence="15" id="KW-1185">Reference proteome</keyword>
<dbReference type="EMBL" id="JBEPLU010000001">
    <property type="protein sequence ID" value="MET3525655.1"/>
    <property type="molecule type" value="Genomic_DNA"/>
</dbReference>
<dbReference type="RefSeq" id="WP_331931926.1">
    <property type="nucleotide sequence ID" value="NZ_JBEPLU010000001.1"/>
</dbReference>
<keyword evidence="10 11" id="KW-0472">Membrane</keyword>
<proteinExistence type="predicted"/>
<evidence type="ECO:0000256" key="1">
    <source>
        <dbReference type="ARBA" id="ARBA00004141"/>
    </source>
</evidence>
<evidence type="ECO:0000256" key="11">
    <source>
        <dbReference type="SAM" id="Phobius"/>
    </source>
</evidence>
<feature type="transmembrane region" description="Helical" evidence="11">
    <location>
        <begin position="47"/>
        <end position="73"/>
    </location>
</feature>
<dbReference type="Pfam" id="PF07568">
    <property type="entry name" value="HisKA_2"/>
    <property type="match status" value="1"/>
</dbReference>
<comment type="subcellular location">
    <subcellularLocation>
        <location evidence="1">Membrane</location>
        <topology evidence="1">Multi-pass membrane protein</topology>
    </subcellularLocation>
</comment>
<feature type="domain" description="Signal transduction histidine kinase subgroup 2 dimerisation and phosphoacceptor" evidence="12">
    <location>
        <begin position="140"/>
        <end position="207"/>
    </location>
</feature>
<evidence type="ECO:0000256" key="10">
    <source>
        <dbReference type="ARBA" id="ARBA00023136"/>
    </source>
</evidence>
<comment type="caution">
    <text evidence="14">The sequence shown here is derived from an EMBL/GenBank/DDBJ whole genome shotgun (WGS) entry which is preliminary data.</text>
</comment>
<evidence type="ECO:0000256" key="3">
    <source>
        <dbReference type="ARBA" id="ARBA00022679"/>
    </source>
</evidence>
<organism evidence="14 15">
    <name type="scientific">Phenylobacterium koreense</name>
    <dbReference type="NCBI Taxonomy" id="266125"/>
    <lineage>
        <taxon>Bacteria</taxon>
        <taxon>Pseudomonadati</taxon>
        <taxon>Pseudomonadota</taxon>
        <taxon>Alphaproteobacteria</taxon>
        <taxon>Caulobacterales</taxon>
        <taxon>Caulobacteraceae</taxon>
        <taxon>Phenylobacterium</taxon>
    </lineage>
</organism>
<keyword evidence="6 14" id="KW-0418">Kinase</keyword>
<evidence type="ECO:0000256" key="4">
    <source>
        <dbReference type="ARBA" id="ARBA00022692"/>
    </source>
</evidence>
<evidence type="ECO:0000256" key="9">
    <source>
        <dbReference type="ARBA" id="ARBA00023012"/>
    </source>
</evidence>
<feature type="domain" description="Sensor protein KdpD transmembrane" evidence="13">
    <location>
        <begin position="19"/>
        <end position="117"/>
    </location>
</feature>
<evidence type="ECO:0000259" key="13">
    <source>
        <dbReference type="Pfam" id="PF13493"/>
    </source>
</evidence>
<gene>
    <name evidence="14" type="ORF">ABID41_000750</name>
</gene>
<dbReference type="Gene3D" id="1.20.120.620">
    <property type="entry name" value="Backbone structure of the membrane domain of e. Coli histidine kinase receptor kdpd"/>
    <property type="match status" value="1"/>
</dbReference>
<dbReference type="InterPro" id="IPR038318">
    <property type="entry name" value="KdpD_sf"/>
</dbReference>
<evidence type="ECO:0000256" key="8">
    <source>
        <dbReference type="ARBA" id="ARBA00022989"/>
    </source>
</evidence>
<keyword evidence="5" id="KW-0547">Nucleotide-binding</keyword>
<dbReference type="Pfam" id="PF13493">
    <property type="entry name" value="DUF4118"/>
    <property type="match status" value="1"/>
</dbReference>
<dbReference type="InterPro" id="IPR011495">
    <property type="entry name" value="Sig_transdc_His_kin_sub2_dim/P"/>
</dbReference>
<evidence type="ECO:0000259" key="12">
    <source>
        <dbReference type="Pfam" id="PF07568"/>
    </source>
</evidence>
<dbReference type="InterPro" id="IPR025201">
    <property type="entry name" value="KdpD_TM"/>
</dbReference>
<reference evidence="14 15" key="1">
    <citation type="submission" date="2024-06" db="EMBL/GenBank/DDBJ databases">
        <title>Genomic Encyclopedia of Type Strains, Phase IV (KMG-IV): sequencing the most valuable type-strain genomes for metagenomic binning, comparative biology and taxonomic classification.</title>
        <authorList>
            <person name="Goeker M."/>
        </authorList>
    </citation>
    <scope>NUCLEOTIDE SEQUENCE [LARGE SCALE GENOMIC DNA]</scope>
    <source>
        <strain evidence="14 15">DSM 17809</strain>
    </source>
</reference>
<evidence type="ECO:0000256" key="2">
    <source>
        <dbReference type="ARBA" id="ARBA00022553"/>
    </source>
</evidence>
<feature type="transmembrane region" description="Helical" evidence="11">
    <location>
        <begin position="93"/>
        <end position="111"/>
    </location>
</feature>
<dbReference type="GO" id="GO:0016301">
    <property type="term" value="F:kinase activity"/>
    <property type="evidence" value="ECO:0007669"/>
    <property type="project" value="UniProtKB-KW"/>
</dbReference>
<accession>A0ABV2EF44</accession>
<keyword evidence="7" id="KW-0067">ATP-binding</keyword>
<protein>
    <submittedName>
        <fullName evidence="14">Two-component sensor histidine kinase</fullName>
    </submittedName>
</protein>
<name>A0ABV2EF44_9CAUL</name>
<evidence type="ECO:0000256" key="6">
    <source>
        <dbReference type="ARBA" id="ARBA00022777"/>
    </source>
</evidence>
<evidence type="ECO:0000313" key="14">
    <source>
        <dbReference type="EMBL" id="MET3525655.1"/>
    </source>
</evidence>
<sequence length="330" mass="35682">MRGTSLFIGAPSVEPKPLGLAVGLAALGFAIRLAADPLLGEDDTYIAFYPLVTVAALFLGPAPAALVTGLGAISGYVWFGRPEGDEDLGAEHLTPLALFVVSSVLTIVLLVKMRRAMAWQASARREAEALATDHAVLFGEMNARVTNHLQLIAGLLQLHARNDRGPTSRAFEEASAHTLLISKLHRDVAGDGQPLDFRPLVRRLVDSAAPPPNPRIEISPGELWLRPDQATSAAVVLLERLRAHQAARTDGSLRINLRTESHQARIELVASSDRPLRRSPLPRLHFIEAMVEQLGGRFQQRQTAFGSTETLAFPLDPPATDQISSQATLH</sequence>
<evidence type="ECO:0000256" key="7">
    <source>
        <dbReference type="ARBA" id="ARBA00022840"/>
    </source>
</evidence>
<keyword evidence="9" id="KW-0902">Two-component regulatory system</keyword>
<keyword evidence="2" id="KW-0597">Phosphoprotein</keyword>